<evidence type="ECO:0000256" key="8">
    <source>
        <dbReference type="ARBA" id="ARBA00023136"/>
    </source>
</evidence>
<dbReference type="Gene3D" id="3.30.70.3040">
    <property type="match status" value="1"/>
</dbReference>
<evidence type="ECO:0000256" key="7">
    <source>
        <dbReference type="ARBA" id="ARBA00022989"/>
    </source>
</evidence>
<dbReference type="Proteomes" id="UP000199652">
    <property type="component" value="Unassembled WGS sequence"/>
</dbReference>
<name>A0A1H3E474_EUBBA</name>
<feature type="domain" description="FtsX extracellular" evidence="13">
    <location>
        <begin position="63"/>
        <end position="151"/>
    </location>
</feature>
<feature type="domain" description="ABC3 transporter permease C-terminal" evidence="12">
    <location>
        <begin position="182"/>
        <end position="302"/>
    </location>
</feature>
<dbReference type="STRING" id="1528.SAMN04488579_10694"/>
<evidence type="ECO:0000256" key="11">
    <source>
        <dbReference type="SAM" id="Phobius"/>
    </source>
</evidence>
<evidence type="ECO:0000313" key="14">
    <source>
        <dbReference type="EMBL" id="SDX73420.1"/>
    </source>
</evidence>
<dbReference type="InterPro" id="IPR058204">
    <property type="entry name" value="FtsX_firmicutes-type"/>
</dbReference>
<keyword evidence="9 10" id="KW-0131">Cell cycle</keyword>
<keyword evidence="5 10" id="KW-0132">Cell division</keyword>
<dbReference type="OrthoDB" id="9812531at2"/>
<evidence type="ECO:0000256" key="3">
    <source>
        <dbReference type="ARBA" id="ARBA00021907"/>
    </source>
</evidence>
<comment type="similarity">
    <text evidence="2 10">Belongs to the ABC-4 integral membrane protein family. FtsX subfamily.</text>
</comment>
<evidence type="ECO:0000313" key="15">
    <source>
        <dbReference type="Proteomes" id="UP000199652"/>
    </source>
</evidence>
<dbReference type="GO" id="GO:0005886">
    <property type="term" value="C:plasma membrane"/>
    <property type="evidence" value="ECO:0007669"/>
    <property type="project" value="UniProtKB-SubCell"/>
</dbReference>
<organism evidence="14 15">
    <name type="scientific">Eubacterium barkeri</name>
    <name type="common">Clostridium barkeri</name>
    <dbReference type="NCBI Taxonomy" id="1528"/>
    <lineage>
        <taxon>Bacteria</taxon>
        <taxon>Bacillati</taxon>
        <taxon>Bacillota</taxon>
        <taxon>Clostridia</taxon>
        <taxon>Eubacteriales</taxon>
        <taxon>Eubacteriaceae</taxon>
        <taxon>Eubacterium</taxon>
    </lineage>
</organism>
<dbReference type="PANTHER" id="PTHR47755:SF1">
    <property type="entry name" value="CELL DIVISION PROTEIN FTSX"/>
    <property type="match status" value="1"/>
</dbReference>
<evidence type="ECO:0000256" key="2">
    <source>
        <dbReference type="ARBA" id="ARBA00007379"/>
    </source>
</evidence>
<keyword evidence="7 11" id="KW-1133">Transmembrane helix</keyword>
<dbReference type="PIRSF" id="PIRSF003097">
    <property type="entry name" value="FtsX"/>
    <property type="match status" value="1"/>
</dbReference>
<accession>A0A1H3E474</accession>
<dbReference type="InterPro" id="IPR040690">
    <property type="entry name" value="FtsX_ECD"/>
</dbReference>
<keyword evidence="8 10" id="KW-0472">Membrane</keyword>
<protein>
    <recommendedName>
        <fullName evidence="3 10">Cell division protein FtsX</fullName>
    </recommendedName>
</protein>
<dbReference type="InterPro" id="IPR003838">
    <property type="entry name" value="ABC3_permease_C"/>
</dbReference>
<keyword evidence="4 10" id="KW-1003">Cell membrane</keyword>
<sequence length="305" mass="33170">MPNSQWRAMSRSVIRDTANSIKRNSLMSLASVFSIMAALVILGFFLILTINIRQATANVESGLEIKVFLKQDVTEADKTTIEQGLRSSDMIASVKFENKDEALNNFSGQLSSYSSLLSSFNAENNPMPESFVVTAKNAEDMATIKTYAEGLSSTGIEYVKYGEDYVTALTNFNHFANLMSIVVTAVLSVIALLLIYNTIKITVFARRKEIGIMKYVGATDGYIRIPFVLEGTFLGIIAAVVALLALRSGYFFVLGFLSGNSLLSITSTLATPGAVVGQLSFFFIVYGVVIGALGSIFAIRKFLDV</sequence>
<comment type="function">
    <text evidence="10">Part of the ABC transporter FtsEX involved in asymmetric cellular division facilitating the initiation of sporulation.</text>
</comment>
<dbReference type="PANTHER" id="PTHR47755">
    <property type="entry name" value="CELL DIVISION PROTEIN FTSX"/>
    <property type="match status" value="1"/>
</dbReference>
<dbReference type="Pfam" id="PF02687">
    <property type="entry name" value="FtsX"/>
    <property type="match status" value="1"/>
</dbReference>
<evidence type="ECO:0000256" key="9">
    <source>
        <dbReference type="ARBA" id="ARBA00023306"/>
    </source>
</evidence>
<reference evidence="15" key="1">
    <citation type="submission" date="2016-10" db="EMBL/GenBank/DDBJ databases">
        <authorList>
            <person name="Varghese N."/>
            <person name="Submissions S."/>
        </authorList>
    </citation>
    <scope>NUCLEOTIDE SEQUENCE [LARGE SCALE GENOMIC DNA]</scope>
    <source>
        <strain evidence="15">VPI 5359</strain>
    </source>
</reference>
<evidence type="ECO:0000256" key="6">
    <source>
        <dbReference type="ARBA" id="ARBA00022692"/>
    </source>
</evidence>
<evidence type="ECO:0000259" key="12">
    <source>
        <dbReference type="Pfam" id="PF02687"/>
    </source>
</evidence>
<evidence type="ECO:0000256" key="5">
    <source>
        <dbReference type="ARBA" id="ARBA00022618"/>
    </source>
</evidence>
<proteinExistence type="inferred from homology"/>
<evidence type="ECO:0000259" key="13">
    <source>
        <dbReference type="Pfam" id="PF18075"/>
    </source>
</evidence>
<evidence type="ECO:0000256" key="10">
    <source>
        <dbReference type="PIRNR" id="PIRNR003097"/>
    </source>
</evidence>
<keyword evidence="6 11" id="KW-0812">Transmembrane</keyword>
<feature type="transmembrane region" description="Helical" evidence="11">
    <location>
        <begin position="279"/>
        <end position="299"/>
    </location>
</feature>
<feature type="transmembrane region" description="Helical" evidence="11">
    <location>
        <begin position="29"/>
        <end position="52"/>
    </location>
</feature>
<evidence type="ECO:0000256" key="4">
    <source>
        <dbReference type="ARBA" id="ARBA00022475"/>
    </source>
</evidence>
<keyword evidence="15" id="KW-1185">Reference proteome</keyword>
<dbReference type="Pfam" id="PF18075">
    <property type="entry name" value="FtsX_ECD"/>
    <property type="match status" value="1"/>
</dbReference>
<dbReference type="AlphaFoldDB" id="A0A1H3E474"/>
<gene>
    <name evidence="14" type="ORF">SAMN04488579_10694</name>
</gene>
<dbReference type="EMBL" id="FNOU01000006">
    <property type="protein sequence ID" value="SDX73420.1"/>
    <property type="molecule type" value="Genomic_DNA"/>
</dbReference>
<dbReference type="InterPro" id="IPR004513">
    <property type="entry name" value="FtsX"/>
</dbReference>
<evidence type="ECO:0000256" key="1">
    <source>
        <dbReference type="ARBA" id="ARBA00004651"/>
    </source>
</evidence>
<comment type="subcellular location">
    <subcellularLocation>
        <location evidence="1">Cell membrane</location>
        <topology evidence="1">Multi-pass membrane protein</topology>
    </subcellularLocation>
</comment>
<feature type="transmembrane region" description="Helical" evidence="11">
    <location>
        <begin position="233"/>
        <end position="259"/>
    </location>
</feature>
<dbReference type="GO" id="GO:0051301">
    <property type="term" value="P:cell division"/>
    <property type="evidence" value="ECO:0007669"/>
    <property type="project" value="UniProtKB-KW"/>
</dbReference>
<dbReference type="NCBIfam" id="NF038347">
    <property type="entry name" value="FtsX_Gpos"/>
    <property type="match status" value="1"/>
</dbReference>
<feature type="transmembrane region" description="Helical" evidence="11">
    <location>
        <begin position="175"/>
        <end position="199"/>
    </location>
</feature>